<feature type="domain" description="TOG" evidence="3">
    <location>
        <begin position="227"/>
        <end position="459"/>
    </location>
</feature>
<feature type="domain" description="TOG" evidence="3">
    <location>
        <begin position="1006"/>
        <end position="1240"/>
    </location>
</feature>
<dbReference type="SUPFAM" id="SSF48371">
    <property type="entry name" value="ARM repeat"/>
    <property type="match status" value="1"/>
</dbReference>
<dbReference type="Proteomes" id="UP001140206">
    <property type="component" value="Chromosome 1"/>
</dbReference>
<evidence type="ECO:0000313" key="4">
    <source>
        <dbReference type="EMBL" id="KAJ4802366.1"/>
    </source>
</evidence>
<keyword evidence="5" id="KW-1185">Reference proteome</keyword>
<comment type="caution">
    <text evidence="4">The sequence shown here is derived from an EMBL/GenBank/DDBJ whole genome shotgun (WGS) entry which is preliminary data.</text>
</comment>
<name>A0AAV8GG20_9POAL</name>
<feature type="compositionally biased region" description="Polar residues" evidence="2">
    <location>
        <begin position="617"/>
        <end position="629"/>
    </location>
</feature>
<proteinExistence type="predicted"/>
<feature type="compositionally biased region" description="Low complexity" evidence="2">
    <location>
        <begin position="191"/>
        <end position="206"/>
    </location>
</feature>
<evidence type="ECO:0000259" key="3">
    <source>
        <dbReference type="SMART" id="SM01349"/>
    </source>
</evidence>
<evidence type="ECO:0000256" key="1">
    <source>
        <dbReference type="SAM" id="Coils"/>
    </source>
</evidence>
<dbReference type="PANTHER" id="PTHR21567:SF64">
    <property type="entry name" value="OS02G0816300 PROTEIN"/>
    <property type="match status" value="1"/>
</dbReference>
<evidence type="ECO:0000256" key="2">
    <source>
        <dbReference type="SAM" id="MobiDB-lite"/>
    </source>
</evidence>
<dbReference type="Pfam" id="PF21040">
    <property type="entry name" value="CEP104-like_TOG"/>
    <property type="match status" value="1"/>
</dbReference>
<dbReference type="GO" id="GO:0000226">
    <property type="term" value="P:microtubule cytoskeleton organization"/>
    <property type="evidence" value="ECO:0007669"/>
    <property type="project" value="TreeGrafter"/>
</dbReference>
<dbReference type="EMBL" id="JAMFTS010000001">
    <property type="protein sequence ID" value="KAJ4802366.1"/>
    <property type="molecule type" value="Genomic_DNA"/>
</dbReference>
<dbReference type="GO" id="GO:0005881">
    <property type="term" value="C:cytoplasmic microtubule"/>
    <property type="evidence" value="ECO:0007669"/>
    <property type="project" value="TreeGrafter"/>
</dbReference>
<feature type="compositionally biased region" description="Basic and acidic residues" evidence="2">
    <location>
        <begin position="630"/>
        <end position="643"/>
    </location>
</feature>
<dbReference type="InterPro" id="IPR024395">
    <property type="entry name" value="CLASP_N_dom"/>
</dbReference>
<protein>
    <submittedName>
        <fullName evidence="4">CLIP-associating 1</fullName>
    </submittedName>
</protein>
<keyword evidence="1" id="KW-0175">Coiled coil</keyword>
<dbReference type="PANTHER" id="PTHR21567">
    <property type="entry name" value="CLASP"/>
    <property type="match status" value="1"/>
</dbReference>
<feature type="domain" description="TOG" evidence="3">
    <location>
        <begin position="683"/>
        <end position="929"/>
    </location>
</feature>
<feature type="region of interest" description="Disordered" evidence="2">
    <location>
        <begin position="534"/>
        <end position="599"/>
    </location>
</feature>
<dbReference type="AlphaFoldDB" id="A0AAV8GG20"/>
<feature type="region of interest" description="Disordered" evidence="2">
    <location>
        <begin position="182"/>
        <end position="211"/>
    </location>
</feature>
<dbReference type="GO" id="GO:0008017">
    <property type="term" value="F:microtubule binding"/>
    <property type="evidence" value="ECO:0007669"/>
    <property type="project" value="TreeGrafter"/>
</dbReference>
<feature type="compositionally biased region" description="Basic and acidic residues" evidence="2">
    <location>
        <begin position="534"/>
        <end position="548"/>
    </location>
</feature>
<dbReference type="InterPro" id="IPR034085">
    <property type="entry name" value="TOG"/>
</dbReference>
<organism evidence="4 5">
    <name type="scientific">Rhynchospora pubera</name>
    <dbReference type="NCBI Taxonomy" id="906938"/>
    <lineage>
        <taxon>Eukaryota</taxon>
        <taxon>Viridiplantae</taxon>
        <taxon>Streptophyta</taxon>
        <taxon>Embryophyta</taxon>
        <taxon>Tracheophyta</taxon>
        <taxon>Spermatophyta</taxon>
        <taxon>Magnoliopsida</taxon>
        <taxon>Liliopsida</taxon>
        <taxon>Poales</taxon>
        <taxon>Cyperaceae</taxon>
        <taxon>Cyperoideae</taxon>
        <taxon>Rhynchosporeae</taxon>
        <taxon>Rhynchospora</taxon>
    </lineage>
</organism>
<dbReference type="Pfam" id="PF12348">
    <property type="entry name" value="CLASP_N"/>
    <property type="match status" value="1"/>
</dbReference>
<dbReference type="InterPro" id="IPR016024">
    <property type="entry name" value="ARM-type_fold"/>
</dbReference>
<dbReference type="InterPro" id="IPR011989">
    <property type="entry name" value="ARM-like"/>
</dbReference>
<gene>
    <name evidence="4" type="ORF">LUZ62_014932</name>
</gene>
<reference evidence="4" key="1">
    <citation type="submission" date="2022-08" db="EMBL/GenBank/DDBJ databases">
        <authorList>
            <person name="Marques A."/>
        </authorList>
    </citation>
    <scope>NUCLEOTIDE SEQUENCE</scope>
    <source>
        <strain evidence="4">RhyPub2mFocal</strain>
        <tissue evidence="4">Leaves</tissue>
    </source>
</reference>
<evidence type="ECO:0000313" key="5">
    <source>
        <dbReference type="Proteomes" id="UP001140206"/>
    </source>
</evidence>
<dbReference type="SMART" id="SM01349">
    <property type="entry name" value="TOG"/>
    <property type="match status" value="3"/>
</dbReference>
<feature type="coiled-coil region" evidence="1">
    <location>
        <begin position="148"/>
        <end position="175"/>
    </location>
</feature>
<accession>A0AAV8GG20</accession>
<feature type="region of interest" description="Disordered" evidence="2">
    <location>
        <begin position="617"/>
        <end position="646"/>
    </location>
</feature>
<sequence>MHRHNSQPTCLTLLIPLQPPPPSHTQRDQELIKMDELLELARSGDPAGGAAIMHHIDQLLAKWHVSGRELSVDESTPLVELCTDLVKDADSSISRGALDALCFVMALSDGADQKLMARLDGMTPVVLERLGDENHHVREASRRFIVSLMEMKEKNARAEKEKQDTKDLVQDLNLRHIVTTTREVKGSSINPKSSPKAKTSSPKKTSLISGQSENTSRVEVIKISSDKELVREIERIAFNLLPDKEWSIRMAAMQRLEGIVLGGGTHYKSFPGLLKHLVTAFIAQLLDRRSSVVKQVCHLLCLLSKETLRDFEACAELLIPVLFKLVVITIQVIAESADNCIKTILCNCKVTRVVPRIIDCAKNDRSAVLRARCCEYALLMLECWVDSPEIQKSADLFEDLIKCCIEDATSEVRSTARSCYRLFNKTWPDRSLRLFESFDPARQKVLNDEEGDLQKKPIPSLDEPFLLGTQISNSYSNGAENHDIVLGEEKCEVINDEEGDFDEKSVTDSHDIVGVENCEVIISREDSYFSEKELSLTETKMEEEKVKEEEEVEEGEDQQQQKENGEFIPIEMQDLPPPCSENQHLGFDPQSQPPADATLSPQNAAVYDKTIVTIGQQKLTDSPVSNPTRTESKPNSKSSDETRANYIPNFQRPLLRKQMTNWFLAKDKNENTENNPAQVKLGEMPGYADVPSSLSEALTEGLHPKSDWIMRVFVFNFLKSLLNHGPKGLQEVLQNFDKVMKLFFLHLDDPHYKVAHASLITLEEIIPKCKKQTEHYLDRILPRVFSRLHDPKESIRKNASDILRIISENYAVDSILPGLLRSLDEQKAPRARLAIIEYARENFEKYTANTDFSNNNSFIKLWLGKLVPLFKDKNTRLKEAALAGILIIYTNFDPGSVLGFLTGLSVEQQKPLRLALKQRNPRIEVDLVNFMQAKKQRPRYAPSLDRYGVIEPAFSSYPTFKFRSVDCGSKSSFHMSDNSEGLKGRFQKLSSAVNPMHHKSGCAVSSCQSDEETSINQILNQVCNGNSRSSSLTKQEAMHQFVEISKHKGNSVWFKHLHQFSIALLEMIDDTDPSVRELSLSLLVEMLDKQRESMEEHLEVLIMKLLHATKGSDMKIVNQAQRCLNTTISQYEPLRCLAAIRPLLVCDDEKLLIVCANFLAKIIGRFSEEDLMAQLLSFVPSLLDLIGNRSPYVRKTVLLCLVEIYLKLGKEFMPYLERLDAVHLRLVTTYASHLSQPELMAH</sequence>
<dbReference type="Gene3D" id="1.25.10.10">
    <property type="entry name" value="Leucine-rich Repeat Variant"/>
    <property type="match status" value="4"/>
</dbReference>